<dbReference type="EMBL" id="CAOQHR010000006">
    <property type="protein sequence ID" value="CAI6336088.1"/>
    <property type="molecule type" value="Genomic_DNA"/>
</dbReference>
<evidence type="ECO:0000256" key="4">
    <source>
        <dbReference type="ARBA" id="ARBA00049194"/>
    </source>
</evidence>
<evidence type="ECO:0000256" key="3">
    <source>
        <dbReference type="ARBA" id="ARBA00024226"/>
    </source>
</evidence>
<dbReference type="PROSITE" id="PS00687">
    <property type="entry name" value="ALDEHYDE_DEHYDR_GLU"/>
    <property type="match status" value="1"/>
</dbReference>
<proteinExistence type="inferred from homology"/>
<evidence type="ECO:0000256" key="2">
    <source>
        <dbReference type="ARBA" id="ARBA00023002"/>
    </source>
</evidence>
<sequence length="523" mass="56214">MASPIQLIAPNGTKYTQPTGLFINNEFVPSESGNTLETLNPYDEAPIAKVASGNEKDVDNAVAAARAAFKSKLWRGLTPSERGALLWKLGDLCERDSHILATIDAWDNGKPYQQALDEDIAETISVFRYYAGWADKIYGQTIDVGSAKLAYTRHEPLGVCGQIIPWNFPIMMAAWKLGPALACGNTIVLKPAEQTPLSALYLASLIKEAGFPPGVVNIVNGLGNPVGVALSGHSGVDKVAFTGSTVTGKNIMKAAASNMKNVTLETGGKSPLLIFDDADLDQAVKWSHMGIMGGMGQVCTATSRIYVQDTIYDKYLSLLKDYTLNNTTIGSQFDESVNHGAQISKAQQDKILGYVQSGKDEGARLVTGGNAKEGKGYFVEPTIFADTTQDMKIVREEVFGPFAVIQSFKSEEDAIEKANDSDYGLGAAVFTKDIVKGHSVAHSIEAGMVWINSSQDSHPGIPFGGCKESGIGMELGAYALQAYTQVKAVHGQFLALLYKTRIISLTFPSQPWYMAIVPCCPKS</sequence>
<dbReference type="EC" id="1.2.1.3" evidence="3"/>
<dbReference type="FunFam" id="3.40.605.10:FF:000026">
    <property type="entry name" value="Aldehyde dehydrogenase, putative"/>
    <property type="match status" value="1"/>
</dbReference>
<dbReference type="InterPro" id="IPR016161">
    <property type="entry name" value="Ald_DH/histidinol_DH"/>
</dbReference>
<evidence type="ECO:0000313" key="9">
    <source>
        <dbReference type="Proteomes" id="UP001152607"/>
    </source>
</evidence>
<protein>
    <recommendedName>
        <fullName evidence="3">aldehyde dehydrogenase (NAD(+))</fullName>
        <ecNumber evidence="3">1.2.1.3</ecNumber>
    </recommendedName>
</protein>
<comment type="similarity">
    <text evidence="1 6">Belongs to the aldehyde dehydrogenase family.</text>
</comment>
<reference evidence="8" key="1">
    <citation type="submission" date="2023-01" db="EMBL/GenBank/DDBJ databases">
        <authorList>
            <person name="Van Ghelder C."/>
            <person name="Rancurel C."/>
        </authorList>
    </citation>
    <scope>NUCLEOTIDE SEQUENCE</scope>
    <source>
        <strain evidence="8">CNCM I-4278</strain>
    </source>
</reference>
<dbReference type="FunFam" id="3.40.309.10:FF:000012">
    <property type="entry name" value="Betaine aldehyde dehydrogenase"/>
    <property type="match status" value="1"/>
</dbReference>
<gene>
    <name evidence="8" type="ORF">PDIGIT_LOCUS9178</name>
</gene>
<feature type="active site" evidence="5">
    <location>
        <position position="265"/>
    </location>
</feature>
<dbReference type="InterPro" id="IPR016163">
    <property type="entry name" value="Ald_DH_C"/>
</dbReference>
<evidence type="ECO:0000256" key="1">
    <source>
        <dbReference type="ARBA" id="ARBA00009986"/>
    </source>
</evidence>
<comment type="catalytic activity">
    <reaction evidence="4">
        <text>an aldehyde + NAD(+) + H2O = a carboxylate + NADH + 2 H(+)</text>
        <dbReference type="Rhea" id="RHEA:16185"/>
        <dbReference type="ChEBI" id="CHEBI:15377"/>
        <dbReference type="ChEBI" id="CHEBI:15378"/>
        <dbReference type="ChEBI" id="CHEBI:17478"/>
        <dbReference type="ChEBI" id="CHEBI:29067"/>
        <dbReference type="ChEBI" id="CHEBI:57540"/>
        <dbReference type="ChEBI" id="CHEBI:57945"/>
        <dbReference type="EC" id="1.2.1.3"/>
    </reaction>
</comment>
<dbReference type="PANTHER" id="PTHR11699">
    <property type="entry name" value="ALDEHYDE DEHYDROGENASE-RELATED"/>
    <property type="match status" value="1"/>
</dbReference>
<name>A0A9W4UKU6_9PLEO</name>
<feature type="domain" description="Aldehyde dehydrogenase" evidence="7">
    <location>
        <begin position="27"/>
        <end position="489"/>
    </location>
</feature>
<evidence type="ECO:0000313" key="8">
    <source>
        <dbReference type="EMBL" id="CAI6336088.1"/>
    </source>
</evidence>
<keyword evidence="9" id="KW-1185">Reference proteome</keyword>
<dbReference type="InterPro" id="IPR029510">
    <property type="entry name" value="Ald_DH_CS_GLU"/>
</dbReference>
<dbReference type="OrthoDB" id="310895at2759"/>
<dbReference type="InterPro" id="IPR016162">
    <property type="entry name" value="Ald_DH_N"/>
</dbReference>
<dbReference type="GO" id="GO:0004029">
    <property type="term" value="F:aldehyde dehydrogenase (NAD+) activity"/>
    <property type="evidence" value="ECO:0007669"/>
    <property type="project" value="UniProtKB-EC"/>
</dbReference>
<dbReference type="Gene3D" id="3.40.605.10">
    <property type="entry name" value="Aldehyde Dehydrogenase, Chain A, domain 1"/>
    <property type="match status" value="1"/>
</dbReference>
<dbReference type="SUPFAM" id="SSF53720">
    <property type="entry name" value="ALDH-like"/>
    <property type="match status" value="1"/>
</dbReference>
<dbReference type="FunFam" id="3.40.605.10:FF:000050">
    <property type="entry name" value="Aldehyde dehydrogenase, mitochondrial"/>
    <property type="match status" value="1"/>
</dbReference>
<evidence type="ECO:0000256" key="6">
    <source>
        <dbReference type="RuleBase" id="RU003345"/>
    </source>
</evidence>
<dbReference type="InterPro" id="IPR015590">
    <property type="entry name" value="Aldehyde_DH_dom"/>
</dbReference>
<evidence type="ECO:0000256" key="5">
    <source>
        <dbReference type="PROSITE-ProRule" id="PRU10007"/>
    </source>
</evidence>
<dbReference type="Gene3D" id="3.40.309.10">
    <property type="entry name" value="Aldehyde Dehydrogenase, Chain A, domain 2"/>
    <property type="match status" value="1"/>
</dbReference>
<dbReference type="AlphaFoldDB" id="A0A9W4UKU6"/>
<dbReference type="GO" id="GO:0046394">
    <property type="term" value="P:carboxylic acid biosynthetic process"/>
    <property type="evidence" value="ECO:0007669"/>
    <property type="project" value="UniProtKB-ARBA"/>
</dbReference>
<organism evidence="8 9">
    <name type="scientific">Periconia digitata</name>
    <dbReference type="NCBI Taxonomy" id="1303443"/>
    <lineage>
        <taxon>Eukaryota</taxon>
        <taxon>Fungi</taxon>
        <taxon>Dikarya</taxon>
        <taxon>Ascomycota</taxon>
        <taxon>Pezizomycotina</taxon>
        <taxon>Dothideomycetes</taxon>
        <taxon>Pleosporomycetidae</taxon>
        <taxon>Pleosporales</taxon>
        <taxon>Massarineae</taxon>
        <taxon>Periconiaceae</taxon>
        <taxon>Periconia</taxon>
    </lineage>
</organism>
<comment type="caution">
    <text evidence="8">The sequence shown here is derived from an EMBL/GenBank/DDBJ whole genome shotgun (WGS) entry which is preliminary data.</text>
</comment>
<keyword evidence="2 6" id="KW-0560">Oxidoreductase</keyword>
<accession>A0A9W4UKU6</accession>
<dbReference type="Pfam" id="PF00171">
    <property type="entry name" value="Aldedh"/>
    <property type="match status" value="1"/>
</dbReference>
<evidence type="ECO:0000259" key="7">
    <source>
        <dbReference type="Pfam" id="PF00171"/>
    </source>
</evidence>
<dbReference type="CDD" id="cd07091">
    <property type="entry name" value="ALDH_F1-2_Ald2-like"/>
    <property type="match status" value="1"/>
</dbReference>
<dbReference type="Proteomes" id="UP001152607">
    <property type="component" value="Unassembled WGS sequence"/>
</dbReference>